<dbReference type="EMBL" id="JAHLKM010000023">
    <property type="protein sequence ID" value="MCQ4334369.1"/>
    <property type="molecule type" value="Genomic_DNA"/>
</dbReference>
<dbReference type="RefSeq" id="WP_256030403.1">
    <property type="nucleotide sequence ID" value="NZ_JAHLKM010000023.1"/>
</dbReference>
<protein>
    <submittedName>
        <fullName evidence="2">DNA binding domain-containing protein</fullName>
    </submittedName>
</protein>
<dbReference type="AlphaFoldDB" id="A0A9R1CSF5"/>
<evidence type="ECO:0000259" key="1">
    <source>
        <dbReference type="Pfam" id="PF04326"/>
    </source>
</evidence>
<dbReference type="Gene3D" id="3.30.950.30">
    <property type="entry name" value="Schlafen, AAA domain"/>
    <property type="match status" value="1"/>
</dbReference>
<sequence>MSQSDRLPWYTILYELVQSDTGDEQVIEFIEEHVPDEGELLNYKSDIYISANSSHHQKRRESEFLEYCSAFSNVVHPSNHRYLFIGFDNDGEFTGIQYRNDRGGDHILDVDDARLRNVVSDDMYPTPTFELFKFEHEDDRGGVLVVHKADQPPVVISSTKRRNDNVEFIAEGQAYTRNGSQTVLMENPDYRELIESRERIIDQKLQEISDSMGQVVGISSDQLAGVDLTVSPQEEGGIPVEEFLTTEPPSDVDGKLISAVKSWGGTADLLSHRPAIYEFYEARDDLQIDEDRKAEFLFRSCLRAYVTGAEWLLRYESDVNDLFDRIIAEDIHHRSIRNLEHVLLVLDKQDHLQTITDDEDIDYSLSKSDQYTRLCGNSLEHRVGEYAGGQITYGGSTYDVTELLDDQDTADELLDEVIMDLLDNDSSSGRGTLRRVELVRLAATVD</sequence>
<organism evidence="2 3">
    <name type="scientific">Natronomonas aquatica</name>
    <dbReference type="NCBI Taxonomy" id="2841590"/>
    <lineage>
        <taxon>Archaea</taxon>
        <taxon>Methanobacteriati</taxon>
        <taxon>Methanobacteriota</taxon>
        <taxon>Stenosarchaea group</taxon>
        <taxon>Halobacteria</taxon>
        <taxon>Halobacteriales</taxon>
        <taxon>Natronomonadaceae</taxon>
        <taxon>Natronomonas</taxon>
    </lineage>
</organism>
<evidence type="ECO:0000313" key="2">
    <source>
        <dbReference type="EMBL" id="MCQ4334369.1"/>
    </source>
</evidence>
<accession>A0A9R1CSF5</accession>
<gene>
    <name evidence="2" type="ORF">KM295_12970</name>
</gene>
<dbReference type="Proteomes" id="UP001139494">
    <property type="component" value="Unassembled WGS sequence"/>
</dbReference>
<dbReference type="Pfam" id="PF04326">
    <property type="entry name" value="SLFN_AlbA_2"/>
    <property type="match status" value="1"/>
</dbReference>
<name>A0A9R1CSF5_9EURY</name>
<evidence type="ECO:0000313" key="3">
    <source>
        <dbReference type="Proteomes" id="UP001139494"/>
    </source>
</evidence>
<reference evidence="2" key="1">
    <citation type="journal article" date="2023" name="Front. Microbiol.">
        <title>Genomic-based phylogenetic and metabolic analyses of the genus Natronomonas, and description of Natronomonas aquatica sp. nov.</title>
        <authorList>
            <person name="Garcia-Roldan A."/>
            <person name="Duran-Viseras A."/>
            <person name="de la Haba R.R."/>
            <person name="Corral P."/>
            <person name="Sanchez-Porro C."/>
            <person name="Ventosa A."/>
        </authorList>
    </citation>
    <scope>NUCLEOTIDE SEQUENCE</scope>
    <source>
        <strain evidence="2">F2-12</strain>
    </source>
</reference>
<comment type="caution">
    <text evidence="2">The sequence shown here is derived from an EMBL/GenBank/DDBJ whole genome shotgun (WGS) entry which is preliminary data.</text>
</comment>
<dbReference type="InterPro" id="IPR007421">
    <property type="entry name" value="Schlafen_AlbA_2_dom"/>
</dbReference>
<feature type="domain" description="Schlafen AlbA-2" evidence="1">
    <location>
        <begin position="40"/>
        <end position="185"/>
    </location>
</feature>
<keyword evidence="3" id="KW-1185">Reference proteome</keyword>
<dbReference type="InterPro" id="IPR038461">
    <property type="entry name" value="Schlafen_AlbA_2_dom_sf"/>
</dbReference>
<proteinExistence type="predicted"/>